<protein>
    <submittedName>
        <fullName evidence="2">DUF3613 domain-containing protein</fullName>
    </submittedName>
</protein>
<dbReference type="InterPro" id="IPR022053">
    <property type="entry name" value="DUF3613"/>
</dbReference>
<comment type="caution">
    <text evidence="2">The sequence shown here is derived from an EMBL/GenBank/DDBJ whole genome shotgun (WGS) entry which is preliminary data.</text>
</comment>
<dbReference type="RefSeq" id="WP_379909746.1">
    <property type="nucleotide sequence ID" value="NZ_JBHSWE010000001.1"/>
</dbReference>
<keyword evidence="3" id="KW-1185">Reference proteome</keyword>
<name>A0ABW2A193_9GAMM</name>
<feature type="region of interest" description="Disordered" evidence="1">
    <location>
        <begin position="17"/>
        <end position="62"/>
    </location>
</feature>
<accession>A0ABW2A193</accession>
<feature type="compositionally biased region" description="Basic and acidic residues" evidence="1">
    <location>
        <begin position="37"/>
        <end position="62"/>
    </location>
</feature>
<dbReference type="Proteomes" id="UP001596422">
    <property type="component" value="Unassembled WGS sequence"/>
</dbReference>
<evidence type="ECO:0000313" key="3">
    <source>
        <dbReference type="Proteomes" id="UP001596422"/>
    </source>
</evidence>
<organism evidence="2 3">
    <name type="scientific">Marinobacterium aestuariivivens</name>
    <dbReference type="NCBI Taxonomy" id="1698799"/>
    <lineage>
        <taxon>Bacteria</taxon>
        <taxon>Pseudomonadati</taxon>
        <taxon>Pseudomonadota</taxon>
        <taxon>Gammaproteobacteria</taxon>
        <taxon>Oceanospirillales</taxon>
        <taxon>Oceanospirillaceae</taxon>
        <taxon>Marinobacterium</taxon>
    </lineage>
</organism>
<evidence type="ECO:0000313" key="2">
    <source>
        <dbReference type="EMBL" id="MFC6671235.1"/>
    </source>
</evidence>
<dbReference type="Pfam" id="PF12266">
    <property type="entry name" value="DUF3613"/>
    <property type="match status" value="1"/>
</dbReference>
<gene>
    <name evidence="2" type="ORF">ACFQDL_14990</name>
</gene>
<proteinExistence type="predicted"/>
<dbReference type="EMBL" id="JBHSWE010000001">
    <property type="protein sequence ID" value="MFC6671235.1"/>
    <property type="molecule type" value="Genomic_DNA"/>
</dbReference>
<reference evidence="3" key="1">
    <citation type="journal article" date="2019" name="Int. J. Syst. Evol. Microbiol.">
        <title>The Global Catalogue of Microorganisms (GCM) 10K type strain sequencing project: providing services to taxonomists for standard genome sequencing and annotation.</title>
        <authorList>
            <consortium name="The Broad Institute Genomics Platform"/>
            <consortium name="The Broad Institute Genome Sequencing Center for Infectious Disease"/>
            <person name="Wu L."/>
            <person name="Ma J."/>
        </authorList>
    </citation>
    <scope>NUCLEOTIDE SEQUENCE [LARGE SCALE GENOMIC DNA]</scope>
    <source>
        <strain evidence="3">NBRC 111756</strain>
    </source>
</reference>
<evidence type="ECO:0000256" key="1">
    <source>
        <dbReference type="SAM" id="MobiDB-lite"/>
    </source>
</evidence>
<sequence length="62" mass="7123">MAEPEIGLQTRHWLELQRSGRQASPVQDRLAPAAADRVSKRMHDSFSHPIPEHFVDREFGDD</sequence>